<organism evidence="11 12">
    <name type="scientific">Calderihabitans maritimus</name>
    <dbReference type="NCBI Taxonomy" id="1246530"/>
    <lineage>
        <taxon>Bacteria</taxon>
        <taxon>Bacillati</taxon>
        <taxon>Bacillota</taxon>
        <taxon>Clostridia</taxon>
        <taxon>Neomoorellales</taxon>
        <taxon>Calderihabitantaceae</taxon>
        <taxon>Calderihabitans</taxon>
    </lineage>
</organism>
<keyword evidence="7 9" id="KW-0472">Membrane</keyword>
<feature type="domain" description="Tripartite ATP-independent periplasmic transporters DctQ component" evidence="10">
    <location>
        <begin position="28"/>
        <end position="159"/>
    </location>
</feature>
<keyword evidence="4" id="KW-0997">Cell inner membrane</keyword>
<evidence type="ECO:0000256" key="8">
    <source>
        <dbReference type="ARBA" id="ARBA00038436"/>
    </source>
</evidence>
<dbReference type="GO" id="GO:0015740">
    <property type="term" value="P:C4-dicarboxylate transport"/>
    <property type="evidence" value="ECO:0007669"/>
    <property type="project" value="TreeGrafter"/>
</dbReference>
<evidence type="ECO:0000256" key="1">
    <source>
        <dbReference type="ARBA" id="ARBA00004429"/>
    </source>
</evidence>
<evidence type="ECO:0000256" key="3">
    <source>
        <dbReference type="ARBA" id="ARBA00022475"/>
    </source>
</evidence>
<dbReference type="EMBL" id="BDGJ01000168">
    <property type="protein sequence ID" value="GAW93783.1"/>
    <property type="molecule type" value="Genomic_DNA"/>
</dbReference>
<evidence type="ECO:0000313" key="11">
    <source>
        <dbReference type="EMBL" id="GAW93783.1"/>
    </source>
</evidence>
<reference evidence="12" key="1">
    <citation type="journal article" date="2017" name="Appl. Environ. Microbiol.">
        <title>Genomic analysis of Calderihabitans maritimus KKC1, a thermophilic hydrogenogenic carboxydotrophic bacterium isolated from marine sediment.</title>
        <authorList>
            <person name="Omae K."/>
            <person name="Yoneda Y."/>
            <person name="Fukuyama Y."/>
            <person name="Yoshida T."/>
            <person name="Sako Y."/>
        </authorList>
    </citation>
    <scope>NUCLEOTIDE SEQUENCE [LARGE SCALE GENOMIC DNA]</scope>
    <source>
        <strain evidence="12">KKC1</strain>
    </source>
</reference>
<protein>
    <submittedName>
        <fullName evidence="11">Tripartite AtP-independent periplasmic transporter subunit DctQ</fullName>
    </submittedName>
</protein>
<dbReference type="PANTHER" id="PTHR35011:SF2">
    <property type="entry name" value="2,3-DIKETO-L-GULONATE TRAP TRANSPORTER SMALL PERMEASE PROTEIN YIAM"/>
    <property type="match status" value="1"/>
</dbReference>
<evidence type="ECO:0000256" key="5">
    <source>
        <dbReference type="ARBA" id="ARBA00022692"/>
    </source>
</evidence>
<evidence type="ECO:0000256" key="6">
    <source>
        <dbReference type="ARBA" id="ARBA00022989"/>
    </source>
</evidence>
<sequence>MQQKEPPKFLYWLDKFEEGAVTILLGAMTVVVFLQVFFRFVIKGSLPWSEELARYLMVWAVFIGASIGAKEGAHIGVEAFVAFLPAKLRRVALVLAGAFSLLFCIIIAYLSFKVVGFLMKSGQLSPAMQIPIFWAYLAIPVGSILMAIRFVQATAAKLRNEGVV</sequence>
<feature type="transmembrane region" description="Helical" evidence="9">
    <location>
        <begin position="21"/>
        <end position="40"/>
    </location>
</feature>
<dbReference type="AlphaFoldDB" id="A0A1Z5HW66"/>
<evidence type="ECO:0000256" key="4">
    <source>
        <dbReference type="ARBA" id="ARBA00022519"/>
    </source>
</evidence>
<keyword evidence="3" id="KW-1003">Cell membrane</keyword>
<evidence type="ECO:0000256" key="2">
    <source>
        <dbReference type="ARBA" id="ARBA00022448"/>
    </source>
</evidence>
<evidence type="ECO:0000256" key="9">
    <source>
        <dbReference type="SAM" id="Phobius"/>
    </source>
</evidence>
<dbReference type="InterPro" id="IPR055348">
    <property type="entry name" value="DctQ"/>
</dbReference>
<keyword evidence="6 9" id="KW-1133">Transmembrane helix</keyword>
<comment type="subcellular location">
    <subcellularLocation>
        <location evidence="1">Cell inner membrane</location>
        <topology evidence="1">Multi-pass membrane protein</topology>
    </subcellularLocation>
</comment>
<keyword evidence="12" id="KW-1185">Reference proteome</keyword>
<feature type="transmembrane region" description="Helical" evidence="9">
    <location>
        <begin position="52"/>
        <end position="70"/>
    </location>
</feature>
<proteinExistence type="inferred from homology"/>
<dbReference type="GO" id="GO:0005886">
    <property type="term" value="C:plasma membrane"/>
    <property type="evidence" value="ECO:0007669"/>
    <property type="project" value="UniProtKB-SubCell"/>
</dbReference>
<dbReference type="PANTHER" id="PTHR35011">
    <property type="entry name" value="2,3-DIKETO-L-GULONATE TRAP TRANSPORTER SMALL PERMEASE PROTEIN YIAM"/>
    <property type="match status" value="1"/>
</dbReference>
<feature type="transmembrane region" description="Helical" evidence="9">
    <location>
        <begin position="91"/>
        <end position="112"/>
    </location>
</feature>
<dbReference type="Proteomes" id="UP000197032">
    <property type="component" value="Unassembled WGS sequence"/>
</dbReference>
<keyword evidence="5 9" id="KW-0812">Transmembrane</keyword>
<gene>
    <name evidence="11" type="ORF">KKC1_29100</name>
</gene>
<dbReference type="GO" id="GO:0022857">
    <property type="term" value="F:transmembrane transporter activity"/>
    <property type="evidence" value="ECO:0007669"/>
    <property type="project" value="TreeGrafter"/>
</dbReference>
<name>A0A1Z5HW66_9FIRM</name>
<evidence type="ECO:0000313" key="12">
    <source>
        <dbReference type="Proteomes" id="UP000197032"/>
    </source>
</evidence>
<keyword evidence="2" id="KW-0813">Transport</keyword>
<accession>A0A1Z5HW66</accession>
<dbReference type="InterPro" id="IPR007387">
    <property type="entry name" value="TRAP_DctQ"/>
</dbReference>
<dbReference type="RefSeq" id="WP_202820077.1">
    <property type="nucleotide sequence ID" value="NZ_BDGJ01000168.1"/>
</dbReference>
<evidence type="ECO:0000259" key="10">
    <source>
        <dbReference type="Pfam" id="PF04290"/>
    </source>
</evidence>
<dbReference type="Pfam" id="PF04290">
    <property type="entry name" value="DctQ"/>
    <property type="match status" value="1"/>
</dbReference>
<comment type="similarity">
    <text evidence="8">Belongs to the TRAP transporter small permease family.</text>
</comment>
<comment type="caution">
    <text evidence="11">The sequence shown here is derived from an EMBL/GenBank/DDBJ whole genome shotgun (WGS) entry which is preliminary data.</text>
</comment>
<evidence type="ECO:0000256" key="7">
    <source>
        <dbReference type="ARBA" id="ARBA00023136"/>
    </source>
</evidence>
<feature type="transmembrane region" description="Helical" evidence="9">
    <location>
        <begin position="132"/>
        <end position="151"/>
    </location>
</feature>